<protein>
    <submittedName>
        <fullName evidence="2">MADF domain-containing protein</fullName>
    </submittedName>
</protein>
<keyword evidence="1" id="KW-1185">Reference proteome</keyword>
<proteinExistence type="predicted"/>
<sequence length="394" mass="46240">MNGTREKSVGEISTIFDEFLETYDSKANSPKKQKTMRFYYTPYEEQKMWNYFVQQLKAKADCVKAKTYVKLWEQCKRVWDVNKTATGMESHFRKKMLPNIWTQRKLVSTEDFFRIIRFFKFKPTAKQIKILESNFTYQVILDDEGCFKNTMLRDPAETQRLQYEALINRKVLLTSDSDSEECEEFLIDKHNTHLLNNAPKWERKRRGRPFRRPTAESAVQCLSSTNPAINLDIMTSKIANQMVMEKCRAIGKPKLANELNGEPSKHILEGSVALDNLAIKTRAHCSKKQIRTEEQSKFQGNLPKERTMNNGQGTERDRVIDQRENTFEQQAETSADDKMTGLKEQVLRKVLGIWNCDFYEKKDFLNDFPKIQDLDTNLAAKQLEWILRDDKLYC</sequence>
<evidence type="ECO:0000313" key="1">
    <source>
        <dbReference type="Proteomes" id="UP000887574"/>
    </source>
</evidence>
<dbReference type="Proteomes" id="UP000887574">
    <property type="component" value="Unplaced"/>
</dbReference>
<dbReference type="WBParaSite" id="jg6101">
    <property type="protein sequence ID" value="jg6101"/>
    <property type="gene ID" value="jg6101"/>
</dbReference>
<accession>A0A915EHZ8</accession>
<dbReference type="AlphaFoldDB" id="A0A915EHZ8"/>
<name>A0A915EHZ8_9BILA</name>
<organism evidence="1 2">
    <name type="scientific">Ditylenchus dipsaci</name>
    <dbReference type="NCBI Taxonomy" id="166011"/>
    <lineage>
        <taxon>Eukaryota</taxon>
        <taxon>Metazoa</taxon>
        <taxon>Ecdysozoa</taxon>
        <taxon>Nematoda</taxon>
        <taxon>Chromadorea</taxon>
        <taxon>Rhabditida</taxon>
        <taxon>Tylenchina</taxon>
        <taxon>Tylenchomorpha</taxon>
        <taxon>Sphaerularioidea</taxon>
        <taxon>Anguinidae</taxon>
        <taxon>Anguininae</taxon>
        <taxon>Ditylenchus</taxon>
    </lineage>
</organism>
<reference evidence="2" key="1">
    <citation type="submission" date="2022-11" db="UniProtKB">
        <authorList>
            <consortium name="WormBaseParasite"/>
        </authorList>
    </citation>
    <scope>IDENTIFICATION</scope>
</reference>
<evidence type="ECO:0000313" key="2">
    <source>
        <dbReference type="WBParaSite" id="jg6101"/>
    </source>
</evidence>